<protein>
    <submittedName>
        <fullName evidence="2">Uncharacterized protein</fullName>
    </submittedName>
</protein>
<sequence>MFLPQRKRRKPKNDEQDPHCLLCVDMRPPEALNTDRPPEFGPESHAHPQDRGVNNAETSDLPTALLSHTAWSSPLQEAPQCLTFSANQHHLLLGDKMADNTRVQDVLQPSPPSPPHHPHSKHPALKSRNFDLGLPINSFTVLPPVKTPQLKAQRVNHQVCFKESAAGGGSAAGGSWEVGGVVPLSARESRGVERTEDTGGADTVTNTEPSKDTYKPIVPRTAMYCQSQETRQLLNAFTVPVLKGYEVPLGNISDTMHRTTFSIGKHWKQALRTGSEYSRHARSAPPQLPILLGTKVPIVVSGQRPL</sequence>
<dbReference type="Proteomes" id="UP001174136">
    <property type="component" value="Unassembled WGS sequence"/>
</dbReference>
<feature type="compositionally biased region" description="Basic and acidic residues" evidence="1">
    <location>
        <begin position="36"/>
        <end position="50"/>
    </location>
</feature>
<organism evidence="2 3">
    <name type="scientific">Merluccius polli</name>
    <name type="common">Benguela hake</name>
    <name type="synonym">Merluccius cadenati</name>
    <dbReference type="NCBI Taxonomy" id="89951"/>
    <lineage>
        <taxon>Eukaryota</taxon>
        <taxon>Metazoa</taxon>
        <taxon>Chordata</taxon>
        <taxon>Craniata</taxon>
        <taxon>Vertebrata</taxon>
        <taxon>Euteleostomi</taxon>
        <taxon>Actinopterygii</taxon>
        <taxon>Neopterygii</taxon>
        <taxon>Teleostei</taxon>
        <taxon>Neoteleostei</taxon>
        <taxon>Acanthomorphata</taxon>
        <taxon>Zeiogadaria</taxon>
        <taxon>Gadariae</taxon>
        <taxon>Gadiformes</taxon>
        <taxon>Gadoidei</taxon>
        <taxon>Merlucciidae</taxon>
        <taxon>Merluccius</taxon>
    </lineage>
</organism>
<comment type="caution">
    <text evidence="2">The sequence shown here is derived from an EMBL/GenBank/DDBJ whole genome shotgun (WGS) entry which is preliminary data.</text>
</comment>
<evidence type="ECO:0000313" key="3">
    <source>
        <dbReference type="Proteomes" id="UP001174136"/>
    </source>
</evidence>
<keyword evidence="3" id="KW-1185">Reference proteome</keyword>
<feature type="region of interest" description="Disordered" evidence="1">
    <location>
        <begin position="104"/>
        <end position="128"/>
    </location>
</feature>
<feature type="compositionally biased region" description="Basic residues" evidence="1">
    <location>
        <begin position="1"/>
        <end position="11"/>
    </location>
</feature>
<evidence type="ECO:0000313" key="2">
    <source>
        <dbReference type="EMBL" id="KAK0145825.1"/>
    </source>
</evidence>
<gene>
    <name evidence="2" type="ORF">N1851_015247</name>
</gene>
<accession>A0AA47MTE0</accession>
<feature type="region of interest" description="Disordered" evidence="1">
    <location>
        <begin position="188"/>
        <end position="213"/>
    </location>
</feature>
<proteinExistence type="predicted"/>
<name>A0AA47MTE0_MERPO</name>
<reference evidence="2" key="1">
    <citation type="journal article" date="2023" name="Front. Mar. Sci.">
        <title>A new Merluccius polli reference genome to investigate the effects of global change in West African waters.</title>
        <authorList>
            <person name="Mateo J.L."/>
            <person name="Blanco-Fernandez C."/>
            <person name="Garcia-Vazquez E."/>
            <person name="Machado-Schiaffino G."/>
        </authorList>
    </citation>
    <scope>NUCLEOTIDE SEQUENCE</scope>
    <source>
        <strain evidence="2">C29</strain>
        <tissue evidence="2">Fin</tissue>
    </source>
</reference>
<evidence type="ECO:0000256" key="1">
    <source>
        <dbReference type="SAM" id="MobiDB-lite"/>
    </source>
</evidence>
<feature type="region of interest" description="Disordered" evidence="1">
    <location>
        <begin position="1"/>
        <end position="57"/>
    </location>
</feature>
<dbReference type="AlphaFoldDB" id="A0AA47MTE0"/>
<dbReference type="EMBL" id="JAOPHQ010002741">
    <property type="protein sequence ID" value="KAK0145825.1"/>
    <property type="molecule type" value="Genomic_DNA"/>
</dbReference>
<feature type="compositionally biased region" description="Basic and acidic residues" evidence="1">
    <location>
        <begin position="188"/>
        <end position="197"/>
    </location>
</feature>
<feature type="compositionally biased region" description="Basic residues" evidence="1">
    <location>
        <begin position="116"/>
        <end position="125"/>
    </location>
</feature>